<reference evidence="3" key="1">
    <citation type="journal article" date="2022" name="Front Environ Sci">
        <title>Complete genome sequence analysis of a novel alkane-degrading bacterial strain, Acinetobacter vivianii KJ-1, and its diesel degradation ability.</title>
        <authorList>
            <person name="Zhang Y."/>
            <person name="Song F."/>
            <person name="Wang J."/>
            <person name="Zhao Q."/>
            <person name="Zheng L."/>
            <person name="Wang Z."/>
            <person name="Zhang X."/>
            <person name="Gao Y."/>
            <person name="Chen G."/>
            <person name="Huang Y."/>
        </authorList>
    </citation>
    <scope>NUCLEOTIDE SEQUENCE</scope>
    <source>
        <strain evidence="3">KJ-1</strain>
    </source>
</reference>
<dbReference type="GO" id="GO:0043709">
    <property type="term" value="P:cell adhesion involved in single-species biofilm formation"/>
    <property type="evidence" value="ECO:0007669"/>
    <property type="project" value="TreeGrafter"/>
</dbReference>
<dbReference type="PANTHER" id="PTHR33420">
    <property type="entry name" value="FIMBRIAL SUBUNIT ELFA-RELATED"/>
    <property type="match status" value="1"/>
</dbReference>
<feature type="signal peptide" evidence="1">
    <location>
        <begin position="1"/>
        <end position="21"/>
    </location>
</feature>
<dbReference type="Gene3D" id="2.60.40.1090">
    <property type="entry name" value="Fimbrial-type adhesion domain"/>
    <property type="match status" value="1"/>
</dbReference>
<evidence type="ECO:0000313" key="3">
    <source>
        <dbReference type="EMBL" id="WDZ51803.1"/>
    </source>
</evidence>
<evidence type="ECO:0000313" key="4">
    <source>
        <dbReference type="Proteomes" id="UP001199528"/>
    </source>
</evidence>
<dbReference type="InterPro" id="IPR000259">
    <property type="entry name" value="Adhesion_dom_fimbrial"/>
</dbReference>
<gene>
    <name evidence="3" type="ORF">LF296_03125</name>
</gene>
<organism evidence="3 4">
    <name type="scientific">Acinetobacter vivianii</name>
    <dbReference type="NCBI Taxonomy" id="1776742"/>
    <lineage>
        <taxon>Bacteria</taxon>
        <taxon>Pseudomonadati</taxon>
        <taxon>Pseudomonadota</taxon>
        <taxon>Gammaproteobacteria</taxon>
        <taxon>Moraxellales</taxon>
        <taxon>Moraxellaceae</taxon>
        <taxon>Acinetobacter</taxon>
    </lineage>
</organism>
<dbReference type="EMBL" id="CP085083">
    <property type="protein sequence ID" value="WDZ51803.1"/>
    <property type="molecule type" value="Genomic_DNA"/>
</dbReference>
<feature type="domain" description="Fimbrial-type adhesion" evidence="2">
    <location>
        <begin position="27"/>
        <end position="160"/>
    </location>
</feature>
<evidence type="ECO:0000256" key="1">
    <source>
        <dbReference type="SAM" id="SignalP"/>
    </source>
</evidence>
<dbReference type="InterPro" id="IPR036937">
    <property type="entry name" value="Adhesion_dom_fimbrial_sf"/>
</dbReference>
<sequence>MIKKMGVAASVMLLTVASAHANIKVDLKGSLLPPVCEVHDGNNGPIEVDFGDDININRIDGKNYKQDINYKLECGDDGQQWRLRFKFIGIVNSWDNLALVTSDNNLGIRLMLNDIAVDFNQEIPVDSNNLPKLEAVPVKNAATMPKEGVFNATANLLAEYY</sequence>
<accession>A0AAJ6P5P9</accession>
<feature type="chain" id="PRO_5042615067" evidence="1">
    <location>
        <begin position="22"/>
        <end position="161"/>
    </location>
</feature>
<protein>
    <submittedName>
        <fullName evidence="3">Fimbrial protein</fullName>
    </submittedName>
</protein>
<dbReference type="InterPro" id="IPR050263">
    <property type="entry name" value="Bact_Fimbrial_Adh_Pro"/>
</dbReference>
<dbReference type="AlphaFoldDB" id="A0AAJ6P5P9"/>
<dbReference type="InterPro" id="IPR008966">
    <property type="entry name" value="Adhesion_dom_sf"/>
</dbReference>
<dbReference type="RefSeq" id="WP_272655471.1">
    <property type="nucleotide sequence ID" value="NZ_CP085083.1"/>
</dbReference>
<dbReference type="SUPFAM" id="SSF49401">
    <property type="entry name" value="Bacterial adhesins"/>
    <property type="match status" value="1"/>
</dbReference>
<keyword evidence="1" id="KW-0732">Signal</keyword>
<dbReference type="Pfam" id="PF00419">
    <property type="entry name" value="Fimbrial"/>
    <property type="match status" value="1"/>
</dbReference>
<reference evidence="3" key="2">
    <citation type="submission" date="2023-02" db="EMBL/GenBank/DDBJ databases">
        <authorList>
            <person name="Huang Y."/>
            <person name="Zhang Y."/>
            <person name="Zhang T."/>
            <person name="Wang J."/>
        </authorList>
    </citation>
    <scope>NUCLEOTIDE SEQUENCE</scope>
    <source>
        <strain evidence="3">KJ-1</strain>
    </source>
</reference>
<dbReference type="PANTHER" id="PTHR33420:SF33">
    <property type="entry name" value="MINOR FIMBRIAL SUBUNIT"/>
    <property type="match status" value="1"/>
</dbReference>
<dbReference type="GO" id="GO:0009289">
    <property type="term" value="C:pilus"/>
    <property type="evidence" value="ECO:0007669"/>
    <property type="project" value="InterPro"/>
</dbReference>
<evidence type="ECO:0000259" key="2">
    <source>
        <dbReference type="Pfam" id="PF00419"/>
    </source>
</evidence>
<name>A0AAJ6P5P9_9GAMM</name>
<dbReference type="KEGG" id="aviv:LF296_03125"/>
<proteinExistence type="predicted"/>
<dbReference type="Proteomes" id="UP001199528">
    <property type="component" value="Chromosome"/>
</dbReference>